<feature type="binding site" evidence="8">
    <location>
        <position position="18"/>
    </location>
    <ligand>
        <name>ADP-alpha-D-glucose</name>
        <dbReference type="ChEBI" id="CHEBI:57498"/>
    </ligand>
</feature>
<dbReference type="Proteomes" id="UP001017257">
    <property type="component" value="Chromosome"/>
</dbReference>
<dbReference type="InterPro" id="IPR011835">
    <property type="entry name" value="GS/SS"/>
</dbReference>
<dbReference type="EMBL" id="CP102845">
    <property type="protein sequence ID" value="UVF21078.1"/>
    <property type="molecule type" value="Genomic_DNA"/>
</dbReference>
<dbReference type="HAMAP" id="MF_00484">
    <property type="entry name" value="Glycogen_synth"/>
    <property type="match status" value="1"/>
</dbReference>
<dbReference type="NCBIfam" id="NF001899">
    <property type="entry name" value="PRK00654.1-2"/>
    <property type="match status" value="1"/>
</dbReference>
<accession>A0ABY5RUY9</accession>
<evidence type="ECO:0000256" key="4">
    <source>
        <dbReference type="ARBA" id="ARBA00010281"/>
    </source>
</evidence>
<dbReference type="RefSeq" id="WP_173949588.1">
    <property type="nucleotide sequence ID" value="NZ_CP102845.1"/>
</dbReference>
<comment type="similarity">
    <text evidence="4 8">Belongs to the glycosyltransferase 1 family. Bacterial/plant glycogen synthase subfamily.</text>
</comment>
<organism evidence="11 12">
    <name type="scientific">Microvirga terrae</name>
    <dbReference type="NCBI Taxonomy" id="2740529"/>
    <lineage>
        <taxon>Bacteria</taxon>
        <taxon>Pseudomonadati</taxon>
        <taxon>Pseudomonadota</taxon>
        <taxon>Alphaproteobacteria</taxon>
        <taxon>Hyphomicrobiales</taxon>
        <taxon>Methylobacteriaceae</taxon>
        <taxon>Microvirga</taxon>
    </lineage>
</organism>
<name>A0ABY5RUY9_9HYPH</name>
<reference evidence="11" key="1">
    <citation type="submission" date="2022-08" db="EMBL/GenBank/DDBJ databases">
        <title>Microvirga terrae sp. nov., isolated from soil.</title>
        <authorList>
            <person name="Kim K.H."/>
            <person name="Seo Y.L."/>
            <person name="Kim J.M."/>
            <person name="Lee J.K."/>
            <person name="Han D.M."/>
            <person name="Jeon C.O."/>
        </authorList>
    </citation>
    <scope>NUCLEOTIDE SEQUENCE</scope>
    <source>
        <strain evidence="11">R24</strain>
    </source>
</reference>
<proteinExistence type="inferred from homology"/>
<comment type="function">
    <text evidence="2 8">Synthesizes alpha-1,4-glucan chains using ADP-glucose.</text>
</comment>
<dbReference type="InterPro" id="IPR001296">
    <property type="entry name" value="Glyco_trans_1"/>
</dbReference>
<dbReference type="Pfam" id="PF08323">
    <property type="entry name" value="Glyco_transf_5"/>
    <property type="match status" value="1"/>
</dbReference>
<dbReference type="CDD" id="cd03791">
    <property type="entry name" value="GT5_Glycogen_synthase_DULL1-like"/>
    <property type="match status" value="1"/>
</dbReference>
<evidence type="ECO:0000259" key="10">
    <source>
        <dbReference type="Pfam" id="PF08323"/>
    </source>
</evidence>
<protein>
    <recommendedName>
        <fullName evidence="8">Glycogen synthase</fullName>
        <ecNumber evidence="8">2.4.1.21</ecNumber>
    </recommendedName>
    <alternativeName>
        <fullName evidence="8">Starch [bacterial glycogen] synthase</fullName>
    </alternativeName>
</protein>
<keyword evidence="5 8" id="KW-0328">Glycosyltransferase</keyword>
<evidence type="ECO:0000259" key="9">
    <source>
        <dbReference type="Pfam" id="PF00534"/>
    </source>
</evidence>
<evidence type="ECO:0000256" key="8">
    <source>
        <dbReference type="HAMAP-Rule" id="MF_00484"/>
    </source>
</evidence>
<evidence type="ECO:0000256" key="6">
    <source>
        <dbReference type="ARBA" id="ARBA00022679"/>
    </source>
</evidence>
<sequence length="493" mass="52435">MKPLSVLSVTSEVFPIIKTGGLADVAGALPSALAQEGVTVVTLVPGYPAVLTALERQEVLHQYPSFFGGTARLLSGRAGGLDLFVIDAPHLFERPGSPYLAPNGRDWPDNARRFAALGRAAADIGQGLTPGFVPEVIHAHDWQAGLVPVYLSLGDSPRPGTIITIHNIAFQGIFPADLLFELGLPASVFTVDGVEYYGQIGFLKAGLQLADRITTVSPTYAKEIQTPEGGMALDGLLRARSNVVSGILNGIDDKVWDPSADAHLAQSYDRDSLEARAANKRALQERLGLTPDPDALLFGVVSRLSEQKGLDLVLAGLSRLLADGAQLALLGAGDKALEDSFDTARIVYPGQVGCFLGYDEALAHQIQGGSDALLVPSRFEPCGLTQLCAMRYGSIPIVSRVGGLADTIIDANEMAIATGAATGFQFGPVTLGAALDAFDRAKHLWRDKDAWQRLQVNGMEADVSWHRPARQYADLYRSCARAPGGEKAATPYR</sequence>
<dbReference type="NCBIfam" id="NF010699">
    <property type="entry name" value="PRK14099.1"/>
    <property type="match status" value="1"/>
</dbReference>
<dbReference type="PANTHER" id="PTHR45825:SF11">
    <property type="entry name" value="ALPHA AMYLASE DOMAIN-CONTAINING PROTEIN"/>
    <property type="match status" value="1"/>
</dbReference>
<dbReference type="PANTHER" id="PTHR45825">
    <property type="entry name" value="GRANULE-BOUND STARCH SYNTHASE 1, CHLOROPLASTIC/AMYLOPLASTIC"/>
    <property type="match status" value="1"/>
</dbReference>
<keyword evidence="6 8" id="KW-0808">Transferase</keyword>
<evidence type="ECO:0000256" key="1">
    <source>
        <dbReference type="ARBA" id="ARBA00001478"/>
    </source>
</evidence>
<dbReference type="Gene3D" id="3.40.50.2000">
    <property type="entry name" value="Glycogen Phosphorylase B"/>
    <property type="match status" value="2"/>
</dbReference>
<evidence type="ECO:0000313" key="12">
    <source>
        <dbReference type="Proteomes" id="UP001017257"/>
    </source>
</evidence>
<evidence type="ECO:0000256" key="7">
    <source>
        <dbReference type="ARBA" id="ARBA00023056"/>
    </source>
</evidence>
<comment type="catalytic activity">
    <reaction evidence="1 8">
        <text>[(1-&gt;4)-alpha-D-glucosyl](n) + ADP-alpha-D-glucose = [(1-&gt;4)-alpha-D-glucosyl](n+1) + ADP + H(+)</text>
        <dbReference type="Rhea" id="RHEA:18189"/>
        <dbReference type="Rhea" id="RHEA-COMP:9584"/>
        <dbReference type="Rhea" id="RHEA-COMP:9587"/>
        <dbReference type="ChEBI" id="CHEBI:15378"/>
        <dbReference type="ChEBI" id="CHEBI:15444"/>
        <dbReference type="ChEBI" id="CHEBI:57498"/>
        <dbReference type="ChEBI" id="CHEBI:456216"/>
        <dbReference type="EC" id="2.4.1.21"/>
    </reaction>
</comment>
<gene>
    <name evidence="8 11" type="primary">glgA</name>
    <name evidence="11" type="ORF">HPT29_008135</name>
</gene>
<keyword evidence="7 8" id="KW-0320">Glycogen biosynthesis</keyword>
<feature type="domain" description="Glycosyl transferase family 1" evidence="9">
    <location>
        <begin position="293"/>
        <end position="412"/>
    </location>
</feature>
<feature type="domain" description="Starch synthase catalytic" evidence="10">
    <location>
        <begin position="6"/>
        <end position="238"/>
    </location>
</feature>
<dbReference type="Pfam" id="PF00534">
    <property type="entry name" value="Glycos_transf_1"/>
    <property type="match status" value="1"/>
</dbReference>
<comment type="pathway">
    <text evidence="3 8">Glycan biosynthesis; glycogen biosynthesis.</text>
</comment>
<evidence type="ECO:0000256" key="5">
    <source>
        <dbReference type="ARBA" id="ARBA00022676"/>
    </source>
</evidence>
<evidence type="ECO:0000313" key="11">
    <source>
        <dbReference type="EMBL" id="UVF21078.1"/>
    </source>
</evidence>
<dbReference type="GO" id="GO:0009011">
    <property type="term" value="F:alpha-1,4-glucan glucosyltransferase (ADP-glucose donor) activity"/>
    <property type="evidence" value="ECO:0007669"/>
    <property type="project" value="UniProtKB-EC"/>
</dbReference>
<keyword evidence="12" id="KW-1185">Reference proteome</keyword>
<dbReference type="EC" id="2.4.1.21" evidence="8"/>
<evidence type="ECO:0000256" key="2">
    <source>
        <dbReference type="ARBA" id="ARBA00002764"/>
    </source>
</evidence>
<evidence type="ECO:0000256" key="3">
    <source>
        <dbReference type="ARBA" id="ARBA00004964"/>
    </source>
</evidence>
<dbReference type="SUPFAM" id="SSF53756">
    <property type="entry name" value="UDP-Glycosyltransferase/glycogen phosphorylase"/>
    <property type="match status" value="1"/>
</dbReference>
<dbReference type="NCBIfam" id="TIGR02095">
    <property type="entry name" value="glgA"/>
    <property type="match status" value="1"/>
</dbReference>
<dbReference type="InterPro" id="IPR013534">
    <property type="entry name" value="Starch_synth_cat_dom"/>
</dbReference>